<comment type="caution">
    <text evidence="7">The sequence shown here is derived from an EMBL/GenBank/DDBJ whole genome shotgun (WGS) entry which is preliminary data.</text>
</comment>
<feature type="region of interest" description="Disordered" evidence="5">
    <location>
        <begin position="300"/>
        <end position="365"/>
    </location>
</feature>
<gene>
    <name evidence="7" type="ORF">ZYGR_0K00750</name>
</gene>
<feature type="domain" description="PDZ GRASP-type" evidence="6">
    <location>
        <begin position="175"/>
        <end position="263"/>
    </location>
</feature>
<dbReference type="Pfam" id="PF04495">
    <property type="entry name" value="GRASP55_65"/>
    <property type="match status" value="1"/>
</dbReference>
<dbReference type="Gene3D" id="2.30.42.10">
    <property type="match status" value="2"/>
</dbReference>
<feature type="compositionally biased region" description="Low complexity" evidence="5">
    <location>
        <begin position="300"/>
        <end position="323"/>
    </location>
</feature>
<name>A0A1Q2ZYQ5_ZYGRO</name>
<dbReference type="InterPro" id="IPR007583">
    <property type="entry name" value="GRASP55_65"/>
</dbReference>
<dbReference type="PANTHER" id="PTHR12893:SF0">
    <property type="entry name" value="GRASP65"/>
    <property type="match status" value="1"/>
</dbReference>
<dbReference type="EMBL" id="BDGX01000011">
    <property type="protein sequence ID" value="GAV48570.1"/>
    <property type="molecule type" value="Genomic_DNA"/>
</dbReference>
<evidence type="ECO:0000256" key="5">
    <source>
        <dbReference type="SAM" id="MobiDB-lite"/>
    </source>
</evidence>
<dbReference type="PANTHER" id="PTHR12893">
    <property type="entry name" value="GOLGI REASSEMBLY STACKING PROTEIN GRASP"/>
    <property type="match status" value="1"/>
</dbReference>
<sequence>MFRIAKNLVRTLEQSVQETLAGGDNQQLDAFFQSIPPQLLLTQAEAFKEDHVRFNGMVSGLRVVAVEEHQLQLQSFFDYIVGIEDQPIPLLGNAHGYYYPDYPQLVQVFNGRAGDSVKVNVWSAKGGTYREEYLRISPKDENQMEEVSLAHTSDERGFEPLGIKVQWSPLVAATYTYHVLNITLENGPASTAGLIPDEDYIIGCQDGLLATGGETLLQDVVRSRAHHDLVLYVYNRVYDCTRPLTVTIGPDGRLGCNVGYGFLHRIPAVKEVQETQEYVPEPLSEDAFVPTQFTAPPTVAASASASASAPAPATPAPGEAAAPLAPPQRSSHRKKHTAVSPSAAGALGNYFDEGKDTSSRLKAAD</sequence>
<dbReference type="PROSITE" id="PS51865">
    <property type="entry name" value="PDZ_GRASP"/>
    <property type="match status" value="2"/>
</dbReference>
<reference evidence="7 8" key="1">
    <citation type="submission" date="2016-08" db="EMBL/GenBank/DDBJ databases">
        <title>Draft genome sequence of allopolyploid Zygosaccharomyces rouxii.</title>
        <authorList>
            <person name="Watanabe J."/>
            <person name="Uehara K."/>
            <person name="Mogi Y."/>
            <person name="Tsukioka Y."/>
        </authorList>
    </citation>
    <scope>NUCLEOTIDE SEQUENCE [LARGE SCALE GENOMIC DNA]</scope>
    <source>
        <strain evidence="7 8">NBRC 110957</strain>
    </source>
</reference>
<dbReference type="InterPro" id="IPR036034">
    <property type="entry name" value="PDZ_sf"/>
</dbReference>
<evidence type="ECO:0000313" key="7">
    <source>
        <dbReference type="EMBL" id="GAV48570.1"/>
    </source>
</evidence>
<keyword evidence="3" id="KW-0333">Golgi apparatus</keyword>
<feature type="compositionally biased region" description="Basic and acidic residues" evidence="5">
    <location>
        <begin position="352"/>
        <end position="365"/>
    </location>
</feature>
<evidence type="ECO:0000256" key="1">
    <source>
        <dbReference type="ARBA" id="ARBA00004394"/>
    </source>
</evidence>
<organism evidence="7 8">
    <name type="scientific">Zygosaccharomyces rouxii</name>
    <dbReference type="NCBI Taxonomy" id="4956"/>
    <lineage>
        <taxon>Eukaryota</taxon>
        <taxon>Fungi</taxon>
        <taxon>Dikarya</taxon>
        <taxon>Ascomycota</taxon>
        <taxon>Saccharomycotina</taxon>
        <taxon>Saccharomycetes</taxon>
        <taxon>Saccharomycetales</taxon>
        <taxon>Saccharomycetaceae</taxon>
        <taxon>Zygosaccharomyces</taxon>
    </lineage>
</organism>
<dbReference type="GO" id="GO:0007030">
    <property type="term" value="P:Golgi organization"/>
    <property type="evidence" value="ECO:0007669"/>
    <property type="project" value="TreeGrafter"/>
</dbReference>
<dbReference type="FunFam" id="2.30.42.10:FF:000183">
    <property type="entry name" value="Golgi reassembly-stacking protein 2"/>
    <property type="match status" value="1"/>
</dbReference>
<evidence type="ECO:0000313" key="8">
    <source>
        <dbReference type="Proteomes" id="UP000187013"/>
    </source>
</evidence>
<proteinExistence type="predicted"/>
<evidence type="ECO:0000259" key="6">
    <source>
        <dbReference type="PROSITE" id="PS51865"/>
    </source>
</evidence>
<evidence type="ECO:0000256" key="4">
    <source>
        <dbReference type="ARBA" id="ARBA00023136"/>
    </source>
</evidence>
<evidence type="ECO:0000256" key="2">
    <source>
        <dbReference type="ARBA" id="ARBA00022737"/>
    </source>
</evidence>
<accession>A0A1Q2ZYQ5</accession>
<evidence type="ECO:0000256" key="3">
    <source>
        <dbReference type="ARBA" id="ARBA00023034"/>
    </source>
</evidence>
<keyword evidence="4" id="KW-0472">Membrane</keyword>
<feature type="domain" description="PDZ GRASP-type" evidence="6">
    <location>
        <begin position="59"/>
        <end position="170"/>
    </location>
</feature>
<comment type="subcellular location">
    <subcellularLocation>
        <location evidence="1">Golgi apparatus membrane</location>
    </subcellularLocation>
</comment>
<protein>
    <recommendedName>
        <fullName evidence="6">PDZ GRASP-type domain-containing protein</fullName>
    </recommendedName>
</protein>
<dbReference type="AlphaFoldDB" id="A0A1Q2ZYQ5"/>
<keyword evidence="2" id="KW-0677">Repeat</keyword>
<dbReference type="GO" id="GO:0000139">
    <property type="term" value="C:Golgi membrane"/>
    <property type="evidence" value="ECO:0007669"/>
    <property type="project" value="UniProtKB-SubCell"/>
</dbReference>
<dbReference type="InterPro" id="IPR024958">
    <property type="entry name" value="GRASP_PDZ"/>
</dbReference>
<dbReference type="Proteomes" id="UP000187013">
    <property type="component" value="Unassembled WGS sequence"/>
</dbReference>
<dbReference type="OrthoDB" id="3318at2759"/>